<accession>M1A802</accession>
<dbReference type="InParanoid" id="M1A802"/>
<reference evidence="2" key="1">
    <citation type="journal article" date="2011" name="Nature">
        <title>Genome sequence and analysis of the tuber crop potato.</title>
        <authorList>
            <consortium name="The Potato Genome Sequencing Consortium"/>
        </authorList>
    </citation>
    <scope>NUCLEOTIDE SEQUENCE [LARGE SCALE GENOMIC DNA]</scope>
    <source>
        <strain evidence="2">cv. DM1-3 516 R44</strain>
    </source>
</reference>
<dbReference type="Gramene" id="PGSC0003DMT400016658">
    <property type="protein sequence ID" value="PGSC0003DMT400016658"/>
    <property type="gene ID" value="PGSC0003DMG400006510"/>
</dbReference>
<name>M1A802_SOLTU</name>
<reference evidence="1" key="2">
    <citation type="submission" date="2015-06" db="UniProtKB">
        <authorList>
            <consortium name="EnsemblPlants"/>
        </authorList>
    </citation>
    <scope>IDENTIFICATION</scope>
    <source>
        <strain evidence="1">DM1-3 516 R44</strain>
    </source>
</reference>
<evidence type="ECO:0000313" key="2">
    <source>
        <dbReference type="Proteomes" id="UP000011115"/>
    </source>
</evidence>
<evidence type="ECO:0000313" key="1">
    <source>
        <dbReference type="EnsemblPlants" id="PGSC0003DMT400016658"/>
    </source>
</evidence>
<protein>
    <submittedName>
        <fullName evidence="1">Uncharacterized protein</fullName>
    </submittedName>
</protein>
<sequence>MYLTSHEGPQLWFNIINCARITHLDLKSIEESRCTNGYTNRKTALNLLISIDVANADVLSTLK</sequence>
<dbReference type="AlphaFoldDB" id="M1A802"/>
<dbReference type="Proteomes" id="UP000011115">
    <property type="component" value="Unassembled WGS sequence"/>
</dbReference>
<proteinExistence type="predicted"/>
<keyword evidence="2" id="KW-1185">Reference proteome</keyword>
<dbReference type="HOGENOM" id="CLU_2890204_0_0_1"/>
<dbReference type="PaxDb" id="4113-PGSC0003DMT400016658"/>
<dbReference type="EnsemblPlants" id="PGSC0003DMT400016658">
    <property type="protein sequence ID" value="PGSC0003DMT400016658"/>
    <property type="gene ID" value="PGSC0003DMG400006510"/>
</dbReference>
<organism evidence="1 2">
    <name type="scientific">Solanum tuberosum</name>
    <name type="common">Potato</name>
    <dbReference type="NCBI Taxonomy" id="4113"/>
    <lineage>
        <taxon>Eukaryota</taxon>
        <taxon>Viridiplantae</taxon>
        <taxon>Streptophyta</taxon>
        <taxon>Embryophyta</taxon>
        <taxon>Tracheophyta</taxon>
        <taxon>Spermatophyta</taxon>
        <taxon>Magnoliopsida</taxon>
        <taxon>eudicotyledons</taxon>
        <taxon>Gunneridae</taxon>
        <taxon>Pentapetalae</taxon>
        <taxon>asterids</taxon>
        <taxon>lamiids</taxon>
        <taxon>Solanales</taxon>
        <taxon>Solanaceae</taxon>
        <taxon>Solanoideae</taxon>
        <taxon>Solaneae</taxon>
        <taxon>Solanum</taxon>
    </lineage>
</organism>